<evidence type="ECO:0000313" key="1">
    <source>
        <dbReference type="EMBL" id="AOW13320.1"/>
    </source>
</evidence>
<name>A0A1D8NW41_9BURK</name>
<dbReference type="EMBL" id="CP017476">
    <property type="protein sequence ID" value="AOW13320.1"/>
    <property type="molecule type" value="Genomic_DNA"/>
</dbReference>
<sequence>MDMNLPQSTTPVGERAFDERAVFERASEEGSTRIGPIVNPARWAEQVVKEQACQNPADTKAFKGRGKLLELRQLLTELECTVIAMKHLVDITKQVQNSQMYLMLHVKTATGLTFLRWRERNGACRHVPWPEVQDRIDAFTSDVRDWYGQATDQALALNERHKELRRAIATARKVVMRSAPSVFARSIEARFQPSKGG</sequence>
<reference evidence="1 2" key="1">
    <citation type="submission" date="2016-10" db="EMBL/GenBank/DDBJ databases">
        <title>Hydorgenophaga sp. LPB0072 isolated from gastropod.</title>
        <authorList>
            <person name="Kim E."/>
            <person name="Yi H."/>
        </authorList>
    </citation>
    <scope>NUCLEOTIDE SEQUENCE [LARGE SCALE GENOMIC DNA]</scope>
    <source>
        <strain evidence="1 2">LPB0072</strain>
    </source>
</reference>
<evidence type="ECO:0000313" key="2">
    <source>
        <dbReference type="Proteomes" id="UP000185680"/>
    </source>
</evidence>
<dbReference type="KEGG" id="hyl:LPB072_11100"/>
<dbReference type="Proteomes" id="UP000185680">
    <property type="component" value="Chromosome"/>
</dbReference>
<accession>A0A1D8NW41</accession>
<protein>
    <submittedName>
        <fullName evidence="1">Uncharacterized protein</fullName>
    </submittedName>
</protein>
<dbReference type="AlphaFoldDB" id="A0A1D8NW41"/>
<gene>
    <name evidence="1" type="ORF">LPB072_11100</name>
</gene>
<dbReference type="STRING" id="1763535.LPB072_11100"/>
<organism evidence="1 2">
    <name type="scientific">Hydrogenophaga crassostreae</name>
    <dbReference type="NCBI Taxonomy" id="1763535"/>
    <lineage>
        <taxon>Bacteria</taxon>
        <taxon>Pseudomonadati</taxon>
        <taxon>Pseudomonadota</taxon>
        <taxon>Betaproteobacteria</taxon>
        <taxon>Burkholderiales</taxon>
        <taxon>Comamonadaceae</taxon>
        <taxon>Hydrogenophaga</taxon>
    </lineage>
</organism>
<proteinExistence type="predicted"/>